<evidence type="ECO:0000313" key="5">
    <source>
        <dbReference type="Proteomes" id="UP000886876"/>
    </source>
</evidence>
<accession>A0A9D1G2X6</accession>
<gene>
    <name evidence="4" type="ORF">IAD42_00115</name>
</gene>
<evidence type="ECO:0000313" key="4">
    <source>
        <dbReference type="EMBL" id="HIS96360.1"/>
    </source>
</evidence>
<dbReference type="Pfam" id="PF05569">
    <property type="entry name" value="Peptidase_M56"/>
    <property type="match status" value="1"/>
</dbReference>
<protein>
    <recommendedName>
        <fullName evidence="3">Peptidase M56 domain-containing protein</fullName>
    </recommendedName>
</protein>
<keyword evidence="2" id="KW-0812">Transmembrane</keyword>
<comment type="caution">
    <text evidence="4">The sequence shown here is derived from an EMBL/GenBank/DDBJ whole genome shotgun (WGS) entry which is preliminary data.</text>
</comment>
<reference evidence="4" key="2">
    <citation type="journal article" date="2021" name="PeerJ">
        <title>Extensive microbial diversity within the chicken gut microbiome revealed by metagenomics and culture.</title>
        <authorList>
            <person name="Gilroy R."/>
            <person name="Ravi A."/>
            <person name="Getino M."/>
            <person name="Pursley I."/>
            <person name="Horton D.L."/>
            <person name="Alikhan N.F."/>
            <person name="Baker D."/>
            <person name="Gharbi K."/>
            <person name="Hall N."/>
            <person name="Watson M."/>
            <person name="Adriaenssens E.M."/>
            <person name="Foster-Nyarko E."/>
            <person name="Jarju S."/>
            <person name="Secka A."/>
            <person name="Antonio M."/>
            <person name="Oren A."/>
            <person name="Chaudhuri R.R."/>
            <person name="La Ragione R."/>
            <person name="Hildebrand F."/>
            <person name="Pallen M.J."/>
        </authorList>
    </citation>
    <scope>NUCLEOTIDE SEQUENCE</scope>
    <source>
        <strain evidence="4">ChiHecec3B27-6122</strain>
    </source>
</reference>
<feature type="region of interest" description="Disordered" evidence="1">
    <location>
        <begin position="134"/>
        <end position="154"/>
    </location>
</feature>
<evidence type="ECO:0000256" key="2">
    <source>
        <dbReference type="SAM" id="Phobius"/>
    </source>
</evidence>
<dbReference type="InterPro" id="IPR008756">
    <property type="entry name" value="Peptidase_M56"/>
</dbReference>
<sequence length="154" mass="16202">MAEVFQKVLNMSIAASWLILAVIVLRFLLKRAPKRYTLLLWAVVGLRLALPWSIESALSLIPSAATLPEGIMLARSPALDTGIEALNEAKPGFCRGLCAPARGERKPAASAAAGRVNDMARGHGRPAHLGAGQLAEAESADADGGAARGERLRV</sequence>
<reference evidence="4" key="1">
    <citation type="submission" date="2020-10" db="EMBL/GenBank/DDBJ databases">
        <authorList>
            <person name="Gilroy R."/>
        </authorList>
    </citation>
    <scope>NUCLEOTIDE SEQUENCE</scope>
    <source>
        <strain evidence="4">ChiHecec3B27-6122</strain>
    </source>
</reference>
<feature type="domain" description="Peptidase M56" evidence="3">
    <location>
        <begin position="7"/>
        <end position="87"/>
    </location>
</feature>
<feature type="compositionally biased region" description="Low complexity" evidence="1">
    <location>
        <begin position="134"/>
        <end position="145"/>
    </location>
</feature>
<evidence type="ECO:0000256" key="1">
    <source>
        <dbReference type="SAM" id="MobiDB-lite"/>
    </source>
</evidence>
<dbReference type="AlphaFoldDB" id="A0A9D1G2X6"/>
<feature type="transmembrane region" description="Helical" evidence="2">
    <location>
        <begin position="12"/>
        <end position="29"/>
    </location>
</feature>
<dbReference type="Proteomes" id="UP000886876">
    <property type="component" value="Unassembled WGS sequence"/>
</dbReference>
<organism evidence="4 5">
    <name type="scientific">Candidatus Scatomorpha pullistercoris</name>
    <dbReference type="NCBI Taxonomy" id="2840929"/>
    <lineage>
        <taxon>Bacteria</taxon>
        <taxon>Bacillati</taxon>
        <taxon>Bacillota</taxon>
        <taxon>Clostridia</taxon>
        <taxon>Eubacteriales</taxon>
        <taxon>Candidatus Scatomorpha</taxon>
    </lineage>
</organism>
<keyword evidence="2" id="KW-1133">Transmembrane helix</keyword>
<dbReference type="EMBL" id="DVJS01000003">
    <property type="protein sequence ID" value="HIS96360.1"/>
    <property type="molecule type" value="Genomic_DNA"/>
</dbReference>
<name>A0A9D1G2X6_9FIRM</name>
<evidence type="ECO:0000259" key="3">
    <source>
        <dbReference type="Pfam" id="PF05569"/>
    </source>
</evidence>
<keyword evidence="2" id="KW-0472">Membrane</keyword>
<proteinExistence type="predicted"/>